<dbReference type="GeneID" id="92073015"/>
<dbReference type="Gene3D" id="2.40.160.20">
    <property type="match status" value="1"/>
</dbReference>
<dbReference type="Proteomes" id="UP001391051">
    <property type="component" value="Unassembled WGS sequence"/>
</dbReference>
<name>A0ABR1QU37_9PEZI</name>
<organism evidence="1 2">
    <name type="scientific">Apiospora aurea</name>
    <dbReference type="NCBI Taxonomy" id="335848"/>
    <lineage>
        <taxon>Eukaryota</taxon>
        <taxon>Fungi</taxon>
        <taxon>Dikarya</taxon>
        <taxon>Ascomycota</taxon>
        <taxon>Pezizomycotina</taxon>
        <taxon>Sordariomycetes</taxon>
        <taxon>Xylariomycetidae</taxon>
        <taxon>Amphisphaeriales</taxon>
        <taxon>Apiosporaceae</taxon>
        <taxon>Apiospora</taxon>
    </lineage>
</organism>
<dbReference type="EMBL" id="JAQQWE010000002">
    <property type="protein sequence ID" value="KAK7962906.1"/>
    <property type="molecule type" value="Genomic_DNA"/>
</dbReference>
<proteinExistence type="predicted"/>
<protein>
    <submittedName>
        <fullName evidence="1">Uncharacterized protein</fullName>
    </submittedName>
</protein>
<keyword evidence="2" id="KW-1185">Reference proteome</keyword>
<evidence type="ECO:0000313" key="1">
    <source>
        <dbReference type="EMBL" id="KAK7962906.1"/>
    </source>
</evidence>
<accession>A0ABR1QU37</accession>
<dbReference type="Pfam" id="PF11578">
    <property type="entry name" value="DUF3237"/>
    <property type="match status" value="1"/>
</dbReference>
<gene>
    <name evidence="1" type="ORF">PG986_003731</name>
</gene>
<dbReference type="RefSeq" id="XP_066705017.1">
    <property type="nucleotide sequence ID" value="XM_066839953.1"/>
</dbReference>
<comment type="caution">
    <text evidence="1">The sequence shown here is derived from an EMBL/GenBank/DDBJ whole genome shotgun (WGS) entry which is preliminary data.</text>
</comment>
<sequence length="99" mass="11257">MDLTFGSDMATQVESKYRLRTDDEPPANIDCRTRGFLTAPAQVMGDIRSSEKTQSVDPRKYCYRVFITMRTTDARYAANANTGMWVGTCLWDVAKVVYE</sequence>
<evidence type="ECO:0000313" key="2">
    <source>
        <dbReference type="Proteomes" id="UP001391051"/>
    </source>
</evidence>
<reference evidence="1 2" key="1">
    <citation type="submission" date="2023-01" db="EMBL/GenBank/DDBJ databases">
        <title>Analysis of 21 Apiospora genomes using comparative genomics revels a genus with tremendous synthesis potential of carbohydrate active enzymes and secondary metabolites.</title>
        <authorList>
            <person name="Sorensen T."/>
        </authorList>
    </citation>
    <scope>NUCLEOTIDE SEQUENCE [LARGE SCALE GENOMIC DNA]</scope>
    <source>
        <strain evidence="1 2">CBS 24483</strain>
    </source>
</reference>